<gene>
    <name evidence="3" type="ORF">QI30_15135</name>
</gene>
<dbReference type="RefSeq" id="WP_126991442.1">
    <property type="nucleotide sequence ID" value="NZ_JTFC01000039.1"/>
</dbReference>
<accession>A0A433RR50</accession>
<feature type="transmembrane region" description="Helical" evidence="1">
    <location>
        <begin position="117"/>
        <end position="136"/>
    </location>
</feature>
<dbReference type="InterPro" id="IPR000326">
    <property type="entry name" value="PAP2/HPO"/>
</dbReference>
<reference evidence="3 4" key="1">
    <citation type="submission" date="2014-11" db="EMBL/GenBank/DDBJ databases">
        <title>Genome sequence and analysis of novel Kurthia sp.</title>
        <authorList>
            <person name="Lawson J.N."/>
            <person name="Gonzalez J.E."/>
            <person name="Rinauldi L."/>
            <person name="Xuan Z."/>
            <person name="Firman A."/>
            <person name="Shaddox L."/>
            <person name="Trudeau A."/>
            <person name="Shah S."/>
            <person name="Reiman D."/>
        </authorList>
    </citation>
    <scope>NUCLEOTIDE SEQUENCE [LARGE SCALE GENOMIC DNA]</scope>
    <source>
        <strain evidence="3 4">3B1D</strain>
    </source>
</reference>
<name>A0A433RR50_9BACL</name>
<keyword evidence="1" id="KW-0472">Membrane</keyword>
<keyword evidence="4" id="KW-1185">Reference proteome</keyword>
<feature type="transmembrane region" description="Helical" evidence="1">
    <location>
        <begin position="76"/>
        <end position="97"/>
    </location>
</feature>
<feature type="transmembrane region" description="Helical" evidence="1">
    <location>
        <begin position="47"/>
        <end position="69"/>
    </location>
</feature>
<keyword evidence="1" id="KW-0812">Transmembrane</keyword>
<comment type="caution">
    <text evidence="3">The sequence shown here is derived from an EMBL/GenBank/DDBJ whole genome shotgun (WGS) entry which is preliminary data.</text>
</comment>
<feature type="transmembrane region" description="Helical" evidence="1">
    <location>
        <begin position="143"/>
        <end position="161"/>
    </location>
</feature>
<dbReference type="EMBL" id="JTFC01000039">
    <property type="protein sequence ID" value="RUS53186.1"/>
    <property type="molecule type" value="Genomic_DNA"/>
</dbReference>
<evidence type="ECO:0000256" key="1">
    <source>
        <dbReference type="SAM" id="Phobius"/>
    </source>
</evidence>
<organism evidence="3 4">
    <name type="scientific">Candidatus Kurthia intestinigallinarum</name>
    <dbReference type="NCBI Taxonomy" id="1562256"/>
    <lineage>
        <taxon>Bacteria</taxon>
        <taxon>Bacillati</taxon>
        <taxon>Bacillota</taxon>
        <taxon>Bacilli</taxon>
        <taxon>Bacillales</taxon>
        <taxon>Caryophanaceae</taxon>
        <taxon>Kurthia</taxon>
    </lineage>
</organism>
<dbReference type="AlphaFoldDB" id="A0A433RR50"/>
<protein>
    <submittedName>
        <fullName evidence="3">Phosphatidylglycerophosphatase</fullName>
    </submittedName>
</protein>
<feature type="transmembrane region" description="Helical" evidence="1">
    <location>
        <begin position="173"/>
        <end position="189"/>
    </location>
</feature>
<dbReference type="PANTHER" id="PTHR14969">
    <property type="entry name" value="SPHINGOSINE-1-PHOSPHATE PHOSPHOHYDROLASE"/>
    <property type="match status" value="1"/>
</dbReference>
<dbReference type="Proteomes" id="UP000288623">
    <property type="component" value="Unassembled WGS sequence"/>
</dbReference>
<sequence>MIIYNILAFIALVVFISIWIALDTEAIRNIDSFGEQLFGGNSFLEFFHYLGETWFVVIVGVILVAYFIAKKRYRKMTFVLFTFIGGTIINQGLKFLIERPRPIIPDQLTSYSFPSGHSMLSMLYMMTTAFLITSGMSKTKKRIAFFVAGLGTFLVGLSRVAGSRHFMSDVLGGWSLGFAFFMLVVYWYMRTRKKA</sequence>
<proteinExistence type="predicted"/>
<dbReference type="InterPro" id="IPR036938">
    <property type="entry name" value="PAP2/HPO_sf"/>
</dbReference>
<evidence type="ECO:0000313" key="3">
    <source>
        <dbReference type="EMBL" id="RUS53186.1"/>
    </source>
</evidence>
<feature type="domain" description="Phosphatidic acid phosphatase type 2/haloperoxidase" evidence="2">
    <location>
        <begin position="75"/>
        <end position="185"/>
    </location>
</feature>
<dbReference type="OrthoDB" id="9789113at2"/>
<dbReference type="Gene3D" id="1.20.144.10">
    <property type="entry name" value="Phosphatidic acid phosphatase type 2/haloperoxidase"/>
    <property type="match status" value="2"/>
</dbReference>
<evidence type="ECO:0000313" key="4">
    <source>
        <dbReference type="Proteomes" id="UP000288623"/>
    </source>
</evidence>
<dbReference type="SMART" id="SM00014">
    <property type="entry name" value="acidPPc"/>
    <property type="match status" value="1"/>
</dbReference>
<evidence type="ECO:0000259" key="2">
    <source>
        <dbReference type="SMART" id="SM00014"/>
    </source>
</evidence>
<keyword evidence="1" id="KW-1133">Transmembrane helix</keyword>
<dbReference type="Pfam" id="PF01569">
    <property type="entry name" value="PAP2"/>
    <property type="match status" value="1"/>
</dbReference>
<dbReference type="CDD" id="cd03392">
    <property type="entry name" value="PAP2_like_2"/>
    <property type="match status" value="1"/>
</dbReference>
<dbReference type="SUPFAM" id="SSF48317">
    <property type="entry name" value="Acid phosphatase/Vanadium-dependent haloperoxidase"/>
    <property type="match status" value="1"/>
</dbReference>
<dbReference type="PANTHER" id="PTHR14969:SF13">
    <property type="entry name" value="AT30094P"/>
    <property type="match status" value="1"/>
</dbReference>